<organism evidence="1 2">
    <name type="scientific">Streptomyces aurantiacus</name>
    <dbReference type="NCBI Taxonomy" id="47760"/>
    <lineage>
        <taxon>Bacteria</taxon>
        <taxon>Bacillati</taxon>
        <taxon>Actinomycetota</taxon>
        <taxon>Actinomycetes</taxon>
        <taxon>Kitasatosporales</taxon>
        <taxon>Streptomycetaceae</taxon>
        <taxon>Streptomyces</taxon>
        <taxon>Streptomyces aurantiacus group</taxon>
    </lineage>
</organism>
<dbReference type="EMBL" id="AP023440">
    <property type="protein sequence ID" value="BCL32453.1"/>
    <property type="molecule type" value="Genomic_DNA"/>
</dbReference>
<protein>
    <submittedName>
        <fullName evidence="1">Uncharacterized protein</fullName>
    </submittedName>
</protein>
<evidence type="ECO:0000313" key="1">
    <source>
        <dbReference type="EMBL" id="BCL32453.1"/>
    </source>
</evidence>
<gene>
    <name evidence="1" type="ORF">GCM10017557_73120</name>
</gene>
<proteinExistence type="predicted"/>
<name>A0A7G1P9U7_9ACTN</name>
<accession>A0A7G1P9U7</accession>
<keyword evidence="2" id="KW-1185">Reference proteome</keyword>
<reference evidence="1 2" key="1">
    <citation type="journal article" date="2014" name="Int. J. Syst. Evol. Microbiol.">
        <title>Complete genome sequence of Corynebacterium casei LMG S-19264T (=DSM 44701T), isolated from a smear-ripened cheese.</title>
        <authorList>
            <consortium name="US DOE Joint Genome Institute (JGI-PGF)"/>
            <person name="Walter F."/>
            <person name="Albersmeier A."/>
            <person name="Kalinowski J."/>
            <person name="Ruckert C."/>
        </authorList>
    </citation>
    <scope>NUCLEOTIDE SEQUENCE [LARGE SCALE GENOMIC DNA]</scope>
    <source>
        <strain evidence="1 2">JCM 4677</strain>
    </source>
</reference>
<sequence length="74" mass="7614">MAVLADGNMQASHDIREGGCVTGLACGENERQRPAAGIGSEMDLRAQSAAGPAHDMVVRLAGRGPLLRAPAACW</sequence>
<dbReference type="AlphaFoldDB" id="A0A7G1P9U7"/>
<dbReference type="Proteomes" id="UP000516444">
    <property type="component" value="Chromosome"/>
</dbReference>
<dbReference type="KEGG" id="sgm:GCM10017557_73120"/>
<evidence type="ECO:0000313" key="2">
    <source>
        <dbReference type="Proteomes" id="UP000516444"/>
    </source>
</evidence>